<dbReference type="InterPro" id="IPR005025">
    <property type="entry name" value="FMN_Rdtase-like_dom"/>
</dbReference>
<protein>
    <submittedName>
        <fullName evidence="2">FMN reductase</fullName>
    </submittedName>
</protein>
<dbReference type="InterPro" id="IPR050712">
    <property type="entry name" value="NAD(P)H-dep_reductase"/>
</dbReference>
<dbReference type="RefSeq" id="WP_189458380.1">
    <property type="nucleotide sequence ID" value="NZ_BMYO01000001.1"/>
</dbReference>
<evidence type="ECO:0000313" key="2">
    <source>
        <dbReference type="EMBL" id="GHD56276.1"/>
    </source>
</evidence>
<accession>A0ABQ3GYG0</accession>
<sequence length="185" mass="19319">MRILALCGSLRAASHNAALLRATARLAPDGIEVICDHGIGDLPLFNPDQEASDPMPVAALRRRIIAADALIIASPEYAHGVSGVMKNALDWMVGCEAFVNKPVALFNASPRAVHAQAALREILVTMSAQLVDAASIGVPLLGAKLDEDGIVGHPEMAASLVTALHALRQAVRPETVSAAAQLDAR</sequence>
<gene>
    <name evidence="2" type="ORF">GCM10007350_03010</name>
</gene>
<evidence type="ECO:0000313" key="3">
    <source>
        <dbReference type="Proteomes" id="UP000604737"/>
    </source>
</evidence>
<dbReference type="SUPFAM" id="SSF52218">
    <property type="entry name" value="Flavoproteins"/>
    <property type="match status" value="1"/>
</dbReference>
<organism evidence="2 3">
    <name type="scientific">Jeongeupia chitinilytica</name>
    <dbReference type="NCBI Taxonomy" id="1041641"/>
    <lineage>
        <taxon>Bacteria</taxon>
        <taxon>Pseudomonadati</taxon>
        <taxon>Pseudomonadota</taxon>
        <taxon>Betaproteobacteria</taxon>
        <taxon>Neisseriales</taxon>
        <taxon>Chitinibacteraceae</taxon>
        <taxon>Jeongeupia</taxon>
    </lineage>
</organism>
<proteinExistence type="predicted"/>
<dbReference type="PANTHER" id="PTHR30543">
    <property type="entry name" value="CHROMATE REDUCTASE"/>
    <property type="match status" value="1"/>
</dbReference>
<keyword evidence="3" id="KW-1185">Reference proteome</keyword>
<dbReference type="EMBL" id="BMYO01000001">
    <property type="protein sequence ID" value="GHD56276.1"/>
    <property type="molecule type" value="Genomic_DNA"/>
</dbReference>
<feature type="domain" description="NADPH-dependent FMN reductase-like" evidence="1">
    <location>
        <begin position="1"/>
        <end position="135"/>
    </location>
</feature>
<comment type="caution">
    <text evidence="2">The sequence shown here is derived from an EMBL/GenBank/DDBJ whole genome shotgun (WGS) entry which is preliminary data.</text>
</comment>
<evidence type="ECO:0000259" key="1">
    <source>
        <dbReference type="Pfam" id="PF03358"/>
    </source>
</evidence>
<dbReference type="PANTHER" id="PTHR30543:SF21">
    <property type="entry name" value="NAD(P)H-DEPENDENT FMN REDUCTASE LOT6"/>
    <property type="match status" value="1"/>
</dbReference>
<dbReference type="Pfam" id="PF03358">
    <property type="entry name" value="FMN_red"/>
    <property type="match status" value="1"/>
</dbReference>
<dbReference type="InterPro" id="IPR029039">
    <property type="entry name" value="Flavoprotein-like_sf"/>
</dbReference>
<name>A0ABQ3GYG0_9NEIS</name>
<dbReference type="Proteomes" id="UP000604737">
    <property type="component" value="Unassembled WGS sequence"/>
</dbReference>
<reference evidence="3" key="1">
    <citation type="journal article" date="2019" name="Int. J. Syst. Evol. Microbiol.">
        <title>The Global Catalogue of Microorganisms (GCM) 10K type strain sequencing project: providing services to taxonomists for standard genome sequencing and annotation.</title>
        <authorList>
            <consortium name="The Broad Institute Genomics Platform"/>
            <consortium name="The Broad Institute Genome Sequencing Center for Infectious Disease"/>
            <person name="Wu L."/>
            <person name="Ma J."/>
        </authorList>
    </citation>
    <scope>NUCLEOTIDE SEQUENCE [LARGE SCALE GENOMIC DNA]</scope>
    <source>
        <strain evidence="3">KCTC 23701</strain>
    </source>
</reference>
<dbReference type="Gene3D" id="3.40.50.360">
    <property type="match status" value="1"/>
</dbReference>